<evidence type="ECO:0000313" key="2">
    <source>
        <dbReference type="EMBL" id="MBP0438471.1"/>
    </source>
</evidence>
<dbReference type="AlphaFoldDB" id="A0A8J7RJM1"/>
<dbReference type="EMBL" id="JAGIYY010000002">
    <property type="protein sequence ID" value="MBP0438471.1"/>
    <property type="molecule type" value="Genomic_DNA"/>
</dbReference>
<evidence type="ECO:0008006" key="4">
    <source>
        <dbReference type="Google" id="ProtNLM"/>
    </source>
</evidence>
<evidence type="ECO:0000313" key="3">
    <source>
        <dbReference type="Proteomes" id="UP000666240"/>
    </source>
</evidence>
<sequence>MFKTIQTAALSLAVVLGGFAVAPSVAQAGSLHITVAPEAVQYRYERERPRVRGRECTANRAVEKAWKLGINRPRVTRVARNTIAVRGYQRGERVRIVFARAPNCPVIR</sequence>
<keyword evidence="1" id="KW-0732">Signal</keyword>
<protein>
    <recommendedName>
        <fullName evidence="4">Antifreeze protein</fullName>
    </recommendedName>
</protein>
<evidence type="ECO:0000256" key="1">
    <source>
        <dbReference type="SAM" id="SignalP"/>
    </source>
</evidence>
<name>A0A8J7RJM1_9HYPH</name>
<proteinExistence type="predicted"/>
<feature type="signal peptide" evidence="1">
    <location>
        <begin position="1"/>
        <end position="28"/>
    </location>
</feature>
<accession>A0A8J7RJM1</accession>
<dbReference type="RefSeq" id="WP_209334511.1">
    <property type="nucleotide sequence ID" value="NZ_JAGIYY010000002.1"/>
</dbReference>
<reference evidence="2" key="1">
    <citation type="submission" date="2021-03" db="EMBL/GenBank/DDBJ databases">
        <title>Genome sequencing and assembly of Tianweitania sediminis.</title>
        <authorList>
            <person name="Chhetri G."/>
        </authorList>
    </citation>
    <scope>NUCLEOTIDE SEQUENCE</scope>
    <source>
        <strain evidence="2">Z8</strain>
    </source>
</reference>
<feature type="chain" id="PRO_5035198241" description="Antifreeze protein" evidence="1">
    <location>
        <begin position="29"/>
        <end position="108"/>
    </location>
</feature>
<dbReference type="Proteomes" id="UP000666240">
    <property type="component" value="Unassembled WGS sequence"/>
</dbReference>
<gene>
    <name evidence="2" type="ORF">J5Y06_07405</name>
</gene>
<organism evidence="2 3">
    <name type="scientific">Tianweitania sediminis</name>
    <dbReference type="NCBI Taxonomy" id="1502156"/>
    <lineage>
        <taxon>Bacteria</taxon>
        <taxon>Pseudomonadati</taxon>
        <taxon>Pseudomonadota</taxon>
        <taxon>Alphaproteobacteria</taxon>
        <taxon>Hyphomicrobiales</taxon>
        <taxon>Phyllobacteriaceae</taxon>
        <taxon>Tianweitania</taxon>
    </lineage>
</organism>
<keyword evidence="3" id="KW-1185">Reference proteome</keyword>
<comment type="caution">
    <text evidence="2">The sequence shown here is derived from an EMBL/GenBank/DDBJ whole genome shotgun (WGS) entry which is preliminary data.</text>
</comment>